<evidence type="ECO:0000313" key="3">
    <source>
        <dbReference type="Proteomes" id="UP001596296"/>
    </source>
</evidence>
<accession>A0ABD5UQJ1</accession>
<gene>
    <name evidence="2" type="ORF">ACFQE9_03655</name>
</gene>
<dbReference type="AlphaFoldDB" id="A0ABD5UQJ1"/>
<organism evidence="2 3">
    <name type="scientific">Halopenitus salinus</name>
    <dbReference type="NCBI Taxonomy" id="1198295"/>
    <lineage>
        <taxon>Archaea</taxon>
        <taxon>Methanobacteriati</taxon>
        <taxon>Methanobacteriota</taxon>
        <taxon>Stenosarchaea group</taxon>
        <taxon>Halobacteria</taxon>
        <taxon>Halobacteriales</taxon>
        <taxon>Haloferacaceae</taxon>
        <taxon>Halopenitus</taxon>
    </lineage>
</organism>
<keyword evidence="1" id="KW-0472">Membrane</keyword>
<reference evidence="2 3" key="1">
    <citation type="journal article" date="2019" name="Int. J. Syst. Evol. Microbiol.">
        <title>The Global Catalogue of Microorganisms (GCM) 10K type strain sequencing project: providing services to taxonomists for standard genome sequencing and annotation.</title>
        <authorList>
            <consortium name="The Broad Institute Genomics Platform"/>
            <consortium name="The Broad Institute Genome Sequencing Center for Infectious Disease"/>
            <person name="Wu L."/>
            <person name="Ma J."/>
        </authorList>
    </citation>
    <scope>NUCLEOTIDE SEQUENCE [LARGE SCALE GENOMIC DNA]</scope>
    <source>
        <strain evidence="2 3">SKJ47</strain>
    </source>
</reference>
<dbReference type="EMBL" id="JBHSXL010000003">
    <property type="protein sequence ID" value="MFC6891715.1"/>
    <property type="molecule type" value="Genomic_DNA"/>
</dbReference>
<dbReference type="Proteomes" id="UP001596296">
    <property type="component" value="Unassembled WGS sequence"/>
</dbReference>
<dbReference type="GO" id="GO:0016787">
    <property type="term" value="F:hydrolase activity"/>
    <property type="evidence" value="ECO:0007669"/>
    <property type="project" value="UniProtKB-KW"/>
</dbReference>
<name>A0ABD5UQJ1_9EURY</name>
<feature type="transmembrane region" description="Helical" evidence="1">
    <location>
        <begin position="154"/>
        <end position="171"/>
    </location>
</feature>
<feature type="transmembrane region" description="Helical" evidence="1">
    <location>
        <begin position="54"/>
        <end position="87"/>
    </location>
</feature>
<keyword evidence="3" id="KW-1185">Reference proteome</keyword>
<proteinExistence type="predicted"/>
<evidence type="ECO:0000313" key="2">
    <source>
        <dbReference type="EMBL" id="MFC6891715.1"/>
    </source>
</evidence>
<comment type="caution">
    <text evidence="2">The sequence shown here is derived from an EMBL/GenBank/DDBJ whole genome shotgun (WGS) entry which is preliminary data.</text>
</comment>
<dbReference type="RefSeq" id="WP_379740479.1">
    <property type="nucleotide sequence ID" value="NZ_JBHSVN010000001.1"/>
</dbReference>
<sequence length="184" mass="19541">MAPTHVVLGPVLALPLLVLAPELAATGALAGIAGGILPDLDLFVGEHRRTLHYPLFYWIPTIPAVGLAALVPTAATVAIAMCLLAAAVHSVADALGGARELTPWEATSDLGVYHHVERRWIPPRRIIRYDGAPEDVALSFVLAIPGAFLFDGGVRLAVAIALIVAVVYGLIRKRVPRYIEPIVE</sequence>
<keyword evidence="1" id="KW-0812">Transmembrane</keyword>
<protein>
    <submittedName>
        <fullName evidence="2">Metal-dependent hydrolase</fullName>
    </submittedName>
</protein>
<evidence type="ECO:0000256" key="1">
    <source>
        <dbReference type="SAM" id="Phobius"/>
    </source>
</evidence>
<keyword evidence="2" id="KW-0378">Hydrolase</keyword>
<keyword evidence="1" id="KW-1133">Transmembrane helix</keyword>